<feature type="domain" description="HTH araC/xylS-type" evidence="4">
    <location>
        <begin position="1"/>
        <end position="103"/>
    </location>
</feature>
<dbReference type="InterPro" id="IPR018062">
    <property type="entry name" value="HTH_AraC-typ_CS"/>
</dbReference>
<dbReference type="PROSITE" id="PS00041">
    <property type="entry name" value="HTH_ARAC_FAMILY_1"/>
    <property type="match status" value="1"/>
</dbReference>
<dbReference type="PRINTS" id="PR00032">
    <property type="entry name" value="HTHARAC"/>
</dbReference>
<sequence>MEEVLLIPAIFFLFNWDILRVEDICSVFHVSKSVLEKRFSEKFGIGVIAYYKSLKIKKAQQLLKNSNLQIREISQQMGFCNASQFAQVFKKHTGISPKEFRWLK</sequence>
<gene>
    <name evidence="5" type="ORF">RV14_GL001400</name>
</gene>
<dbReference type="InterPro" id="IPR020449">
    <property type="entry name" value="Tscrpt_reg_AraC-type_HTH"/>
</dbReference>
<dbReference type="Proteomes" id="UP000182152">
    <property type="component" value="Unassembled WGS sequence"/>
</dbReference>
<accession>A0A1L8WRR7</accession>
<dbReference type="STRING" id="150033.RV14_GL001400"/>
<name>A0A1L8WRR7_9ENTE</name>
<dbReference type="GO" id="GO:0003700">
    <property type="term" value="F:DNA-binding transcription factor activity"/>
    <property type="evidence" value="ECO:0007669"/>
    <property type="project" value="InterPro"/>
</dbReference>
<dbReference type="SUPFAM" id="SSF46689">
    <property type="entry name" value="Homeodomain-like"/>
    <property type="match status" value="1"/>
</dbReference>
<dbReference type="PANTHER" id="PTHR43280">
    <property type="entry name" value="ARAC-FAMILY TRANSCRIPTIONAL REGULATOR"/>
    <property type="match status" value="1"/>
</dbReference>
<dbReference type="SMART" id="SM00342">
    <property type="entry name" value="HTH_ARAC"/>
    <property type="match status" value="1"/>
</dbReference>
<dbReference type="PROSITE" id="PS01124">
    <property type="entry name" value="HTH_ARAC_FAMILY_2"/>
    <property type="match status" value="1"/>
</dbReference>
<proteinExistence type="predicted"/>
<dbReference type="InterPro" id="IPR009057">
    <property type="entry name" value="Homeodomain-like_sf"/>
</dbReference>
<reference evidence="5 6" key="1">
    <citation type="submission" date="2014-12" db="EMBL/GenBank/DDBJ databases">
        <title>Draft genome sequences of 29 type strains of Enterococci.</title>
        <authorList>
            <person name="Zhong Z."/>
            <person name="Sun Z."/>
            <person name="Liu W."/>
            <person name="Zhang W."/>
            <person name="Zhang H."/>
        </authorList>
    </citation>
    <scope>NUCLEOTIDE SEQUENCE [LARGE SCALE GENOMIC DNA]</scope>
    <source>
        <strain evidence="5 6">DSM 15687</strain>
    </source>
</reference>
<dbReference type="EMBL" id="JXLB01000003">
    <property type="protein sequence ID" value="OJG83522.1"/>
    <property type="molecule type" value="Genomic_DNA"/>
</dbReference>
<dbReference type="PANTHER" id="PTHR43280:SF28">
    <property type="entry name" value="HTH-TYPE TRANSCRIPTIONAL ACTIVATOR RHAS"/>
    <property type="match status" value="1"/>
</dbReference>
<keyword evidence="1" id="KW-0805">Transcription regulation</keyword>
<protein>
    <recommendedName>
        <fullName evidence="4">HTH araC/xylS-type domain-containing protein</fullName>
    </recommendedName>
</protein>
<organism evidence="5 6">
    <name type="scientific">Enterococcus ratti</name>
    <dbReference type="NCBI Taxonomy" id="150033"/>
    <lineage>
        <taxon>Bacteria</taxon>
        <taxon>Bacillati</taxon>
        <taxon>Bacillota</taxon>
        <taxon>Bacilli</taxon>
        <taxon>Lactobacillales</taxon>
        <taxon>Enterococcaceae</taxon>
        <taxon>Enterococcus</taxon>
    </lineage>
</organism>
<comment type="caution">
    <text evidence="5">The sequence shown here is derived from an EMBL/GenBank/DDBJ whole genome shotgun (WGS) entry which is preliminary data.</text>
</comment>
<evidence type="ECO:0000256" key="1">
    <source>
        <dbReference type="ARBA" id="ARBA00023015"/>
    </source>
</evidence>
<evidence type="ECO:0000256" key="2">
    <source>
        <dbReference type="ARBA" id="ARBA00023125"/>
    </source>
</evidence>
<keyword evidence="2" id="KW-0238">DNA-binding</keyword>
<evidence type="ECO:0000313" key="6">
    <source>
        <dbReference type="Proteomes" id="UP000182152"/>
    </source>
</evidence>
<evidence type="ECO:0000313" key="5">
    <source>
        <dbReference type="EMBL" id="OJG83522.1"/>
    </source>
</evidence>
<keyword evidence="6" id="KW-1185">Reference proteome</keyword>
<dbReference type="InterPro" id="IPR018060">
    <property type="entry name" value="HTH_AraC"/>
</dbReference>
<dbReference type="AlphaFoldDB" id="A0A1L8WRR7"/>
<evidence type="ECO:0000259" key="4">
    <source>
        <dbReference type="PROSITE" id="PS01124"/>
    </source>
</evidence>
<dbReference type="GO" id="GO:0043565">
    <property type="term" value="F:sequence-specific DNA binding"/>
    <property type="evidence" value="ECO:0007669"/>
    <property type="project" value="InterPro"/>
</dbReference>
<evidence type="ECO:0000256" key="3">
    <source>
        <dbReference type="ARBA" id="ARBA00023163"/>
    </source>
</evidence>
<dbReference type="Pfam" id="PF12833">
    <property type="entry name" value="HTH_18"/>
    <property type="match status" value="1"/>
</dbReference>
<dbReference type="Gene3D" id="1.10.10.60">
    <property type="entry name" value="Homeodomain-like"/>
    <property type="match status" value="2"/>
</dbReference>
<keyword evidence="3" id="KW-0804">Transcription</keyword>